<comment type="caution">
    <text evidence="3">The sequence shown here is derived from an EMBL/GenBank/DDBJ whole genome shotgun (WGS) entry which is preliminary data.</text>
</comment>
<proteinExistence type="predicted"/>
<dbReference type="Proteomes" id="UP000190890">
    <property type="component" value="Unassembled WGS sequence"/>
</dbReference>
<dbReference type="Gene3D" id="3.90.1010.20">
    <property type="match status" value="1"/>
</dbReference>
<keyword evidence="1" id="KW-0472">Membrane</keyword>
<feature type="domain" description="FMN-binding" evidence="2">
    <location>
        <begin position="63"/>
        <end position="132"/>
    </location>
</feature>
<organism evidence="3 4">
    <name type="scientific">Clostridium puniceum</name>
    <dbReference type="NCBI Taxonomy" id="29367"/>
    <lineage>
        <taxon>Bacteria</taxon>
        <taxon>Bacillati</taxon>
        <taxon>Bacillota</taxon>
        <taxon>Clostridia</taxon>
        <taxon>Eubacteriales</taxon>
        <taxon>Clostridiaceae</taxon>
        <taxon>Clostridium</taxon>
    </lineage>
</organism>
<dbReference type="STRING" id="29367.CLPUN_15410"/>
<sequence>MVNINKILVVAVCFVLLIAIIIGGKYLISVKNYQKAVKDLKIGTIELSKVSDGEYTGTCNVDYIYAKVIVTVKDHEIKNINLLEHKNEKGKPAEVITDKVVKEQSVQVDTVSGATNSSKVILKAIESALVSGTQK</sequence>
<gene>
    <name evidence="3" type="ORF">CLPUN_15410</name>
</gene>
<dbReference type="RefSeq" id="WP_077846725.1">
    <property type="nucleotide sequence ID" value="NZ_LZZM01000099.1"/>
</dbReference>
<accession>A0A1S8TP98</accession>
<feature type="transmembrane region" description="Helical" evidence="1">
    <location>
        <begin position="6"/>
        <end position="28"/>
    </location>
</feature>
<keyword evidence="1" id="KW-0812">Transmembrane</keyword>
<keyword evidence="4" id="KW-1185">Reference proteome</keyword>
<evidence type="ECO:0000313" key="3">
    <source>
        <dbReference type="EMBL" id="OOM79593.1"/>
    </source>
</evidence>
<evidence type="ECO:0000313" key="4">
    <source>
        <dbReference type="Proteomes" id="UP000190890"/>
    </source>
</evidence>
<dbReference type="GO" id="GO:0016020">
    <property type="term" value="C:membrane"/>
    <property type="evidence" value="ECO:0007669"/>
    <property type="project" value="InterPro"/>
</dbReference>
<dbReference type="Pfam" id="PF04205">
    <property type="entry name" value="FMN_bind"/>
    <property type="match status" value="1"/>
</dbReference>
<reference evidence="3 4" key="1">
    <citation type="submission" date="2016-05" db="EMBL/GenBank/DDBJ databases">
        <title>Microbial solvent formation.</title>
        <authorList>
            <person name="Poehlein A."/>
            <person name="Montoya Solano J.D."/>
            <person name="Flitsch S."/>
            <person name="Krabben P."/>
            <person name="Duerre P."/>
            <person name="Daniel R."/>
        </authorList>
    </citation>
    <scope>NUCLEOTIDE SEQUENCE [LARGE SCALE GENOMIC DNA]</scope>
    <source>
        <strain evidence="3 4">DSM 2619</strain>
    </source>
</reference>
<dbReference type="EMBL" id="LZZM01000099">
    <property type="protein sequence ID" value="OOM79593.1"/>
    <property type="molecule type" value="Genomic_DNA"/>
</dbReference>
<dbReference type="SMART" id="SM00900">
    <property type="entry name" value="FMN_bind"/>
    <property type="match status" value="1"/>
</dbReference>
<dbReference type="InterPro" id="IPR007329">
    <property type="entry name" value="FMN-bd"/>
</dbReference>
<keyword evidence="1" id="KW-1133">Transmembrane helix</keyword>
<evidence type="ECO:0000259" key="2">
    <source>
        <dbReference type="SMART" id="SM00900"/>
    </source>
</evidence>
<evidence type="ECO:0000256" key="1">
    <source>
        <dbReference type="SAM" id="Phobius"/>
    </source>
</evidence>
<protein>
    <submittedName>
        <fullName evidence="3">FMN-binding domain protein</fullName>
    </submittedName>
</protein>
<name>A0A1S8TP98_9CLOT</name>
<dbReference type="AlphaFoldDB" id="A0A1S8TP98"/>
<dbReference type="OrthoDB" id="307864at2"/>
<dbReference type="GO" id="GO:0010181">
    <property type="term" value="F:FMN binding"/>
    <property type="evidence" value="ECO:0007669"/>
    <property type="project" value="InterPro"/>
</dbReference>